<gene>
    <name evidence="2" type="ORF">B296_00050103</name>
</gene>
<comment type="caution">
    <text evidence="2">The sequence shown here is derived from an EMBL/GenBank/DDBJ whole genome shotgun (WGS) entry which is preliminary data.</text>
</comment>
<dbReference type="AlphaFoldDB" id="A0A426WZU3"/>
<protein>
    <submittedName>
        <fullName evidence="2">Uncharacterized protein</fullName>
    </submittedName>
</protein>
<feature type="region of interest" description="Disordered" evidence="1">
    <location>
        <begin position="1"/>
        <end position="47"/>
    </location>
</feature>
<name>A0A426WZU3_ENSVE</name>
<proteinExistence type="predicted"/>
<evidence type="ECO:0000313" key="2">
    <source>
        <dbReference type="EMBL" id="RRT32745.1"/>
    </source>
</evidence>
<dbReference type="EMBL" id="AMZH03030811">
    <property type="protein sequence ID" value="RRT32745.1"/>
    <property type="molecule type" value="Genomic_DNA"/>
</dbReference>
<organism evidence="2 3">
    <name type="scientific">Ensete ventricosum</name>
    <name type="common">Abyssinian banana</name>
    <name type="synonym">Musa ensete</name>
    <dbReference type="NCBI Taxonomy" id="4639"/>
    <lineage>
        <taxon>Eukaryota</taxon>
        <taxon>Viridiplantae</taxon>
        <taxon>Streptophyta</taxon>
        <taxon>Embryophyta</taxon>
        <taxon>Tracheophyta</taxon>
        <taxon>Spermatophyta</taxon>
        <taxon>Magnoliopsida</taxon>
        <taxon>Liliopsida</taxon>
        <taxon>Zingiberales</taxon>
        <taxon>Musaceae</taxon>
        <taxon>Ensete</taxon>
    </lineage>
</organism>
<dbReference type="Proteomes" id="UP000287651">
    <property type="component" value="Unassembled WGS sequence"/>
</dbReference>
<evidence type="ECO:0000256" key="1">
    <source>
        <dbReference type="SAM" id="MobiDB-lite"/>
    </source>
</evidence>
<reference evidence="2 3" key="1">
    <citation type="journal article" date="2014" name="Agronomy (Basel)">
        <title>A Draft Genome Sequence for Ensete ventricosum, the Drought-Tolerant Tree Against Hunger.</title>
        <authorList>
            <person name="Harrison J."/>
            <person name="Moore K.A."/>
            <person name="Paszkiewicz K."/>
            <person name="Jones T."/>
            <person name="Grant M."/>
            <person name="Ambacheew D."/>
            <person name="Muzemil S."/>
            <person name="Studholme D.J."/>
        </authorList>
    </citation>
    <scope>NUCLEOTIDE SEQUENCE [LARGE SCALE GENOMIC DNA]</scope>
</reference>
<evidence type="ECO:0000313" key="3">
    <source>
        <dbReference type="Proteomes" id="UP000287651"/>
    </source>
</evidence>
<sequence>MGRRININPKENLPARKPAASLPHYNSAPEGPFPAPSSNLLREASSQRRGRMIGVIMGPLPNRLTWLGQARHGVGRLTRHAMCPLTPTNDAP</sequence>
<accession>A0A426WZU3</accession>